<keyword evidence="2" id="KW-1185">Reference proteome</keyword>
<dbReference type="Proteomes" id="UP000188268">
    <property type="component" value="Unassembled WGS sequence"/>
</dbReference>
<dbReference type="EMBL" id="AWWV01006164">
    <property type="protein sequence ID" value="OMP02793.1"/>
    <property type="molecule type" value="Genomic_DNA"/>
</dbReference>
<name>A0A1R3K6R9_COCAP</name>
<dbReference type="Gramene" id="OMP02793">
    <property type="protein sequence ID" value="OMP02793"/>
    <property type="gene ID" value="CCACVL1_02688"/>
</dbReference>
<comment type="caution">
    <text evidence="1">The sequence shown here is derived from an EMBL/GenBank/DDBJ whole genome shotgun (WGS) entry which is preliminary data.</text>
</comment>
<organism evidence="1 2">
    <name type="scientific">Corchorus capsularis</name>
    <name type="common">Jute</name>
    <dbReference type="NCBI Taxonomy" id="210143"/>
    <lineage>
        <taxon>Eukaryota</taxon>
        <taxon>Viridiplantae</taxon>
        <taxon>Streptophyta</taxon>
        <taxon>Embryophyta</taxon>
        <taxon>Tracheophyta</taxon>
        <taxon>Spermatophyta</taxon>
        <taxon>Magnoliopsida</taxon>
        <taxon>eudicotyledons</taxon>
        <taxon>Gunneridae</taxon>
        <taxon>Pentapetalae</taxon>
        <taxon>rosids</taxon>
        <taxon>malvids</taxon>
        <taxon>Malvales</taxon>
        <taxon>Malvaceae</taxon>
        <taxon>Grewioideae</taxon>
        <taxon>Apeibeae</taxon>
        <taxon>Corchorus</taxon>
    </lineage>
</organism>
<sequence length="35" mass="4052">MATFMSNPIFVLLLLLSFLSFSTNPISIPYFLREQ</sequence>
<evidence type="ECO:0000313" key="2">
    <source>
        <dbReference type="Proteomes" id="UP000188268"/>
    </source>
</evidence>
<proteinExistence type="predicted"/>
<evidence type="ECO:0000313" key="1">
    <source>
        <dbReference type="EMBL" id="OMP02793.1"/>
    </source>
</evidence>
<dbReference type="AlphaFoldDB" id="A0A1R3K6R9"/>
<reference evidence="1 2" key="1">
    <citation type="submission" date="2013-09" db="EMBL/GenBank/DDBJ databases">
        <title>Corchorus capsularis genome sequencing.</title>
        <authorList>
            <person name="Alam M."/>
            <person name="Haque M.S."/>
            <person name="Islam M.S."/>
            <person name="Emdad E.M."/>
            <person name="Islam M.M."/>
            <person name="Ahmed B."/>
            <person name="Halim A."/>
            <person name="Hossen Q.M.M."/>
            <person name="Hossain M.Z."/>
            <person name="Ahmed R."/>
            <person name="Khan M.M."/>
            <person name="Islam R."/>
            <person name="Rashid M.M."/>
            <person name="Khan S.A."/>
            <person name="Rahman M.S."/>
            <person name="Alam M."/>
        </authorList>
    </citation>
    <scope>NUCLEOTIDE SEQUENCE [LARGE SCALE GENOMIC DNA]</scope>
    <source>
        <strain evidence="2">cv. CVL-1</strain>
        <tissue evidence="1">Whole seedling</tissue>
    </source>
</reference>
<gene>
    <name evidence="1" type="ORF">CCACVL1_02688</name>
</gene>
<protein>
    <submittedName>
        <fullName evidence="1">Uncharacterized protein</fullName>
    </submittedName>
</protein>
<accession>A0A1R3K6R9</accession>